<organism evidence="2 3">
    <name type="scientific">Sphingomonas gilva</name>
    <dbReference type="NCBI Taxonomy" id="2305907"/>
    <lineage>
        <taxon>Bacteria</taxon>
        <taxon>Pseudomonadati</taxon>
        <taxon>Pseudomonadota</taxon>
        <taxon>Alphaproteobacteria</taxon>
        <taxon>Sphingomonadales</taxon>
        <taxon>Sphingomonadaceae</taxon>
        <taxon>Sphingomonas</taxon>
    </lineage>
</organism>
<reference evidence="2 3" key="1">
    <citation type="submission" date="2018-08" db="EMBL/GenBank/DDBJ databases">
        <title>The multiple taxonomic identification of Sphingomonas gilva.</title>
        <authorList>
            <person name="Zhu D."/>
            <person name="Zheng S."/>
        </authorList>
    </citation>
    <scope>NUCLEOTIDE SEQUENCE [LARGE SCALE GENOMIC DNA]</scope>
    <source>
        <strain evidence="2 3">ZDH117</strain>
    </source>
</reference>
<feature type="domain" description="DUF2007" evidence="1">
    <location>
        <begin position="8"/>
        <end position="64"/>
    </location>
</feature>
<evidence type="ECO:0000259" key="1">
    <source>
        <dbReference type="Pfam" id="PF09413"/>
    </source>
</evidence>
<dbReference type="SUPFAM" id="SSF54913">
    <property type="entry name" value="GlnB-like"/>
    <property type="match status" value="1"/>
</dbReference>
<dbReference type="OrthoDB" id="7573469at2"/>
<dbReference type="InterPro" id="IPR018551">
    <property type="entry name" value="DUF2007"/>
</dbReference>
<evidence type="ECO:0000313" key="2">
    <source>
        <dbReference type="EMBL" id="RHW18635.1"/>
    </source>
</evidence>
<protein>
    <submittedName>
        <fullName evidence="2">DUF2007 domain-containing protein</fullName>
    </submittedName>
</protein>
<sequence length="67" mass="7256">MALIELGRFDRMEAHMVRAKLEAAGLHAFVFDGEASIADGSQFLIPARVMVDDEDLAEARAIIDAPA</sequence>
<gene>
    <name evidence="2" type="ORF">D1610_00205</name>
</gene>
<dbReference type="Proteomes" id="UP000266693">
    <property type="component" value="Unassembled WGS sequence"/>
</dbReference>
<dbReference type="Gene3D" id="3.30.70.790">
    <property type="entry name" value="UreE, C-terminal domain"/>
    <property type="match status" value="1"/>
</dbReference>
<evidence type="ECO:0000313" key="3">
    <source>
        <dbReference type="Proteomes" id="UP000266693"/>
    </source>
</evidence>
<name>A0A396S5E7_9SPHN</name>
<dbReference type="InterPro" id="IPR011322">
    <property type="entry name" value="N-reg_PII-like_a/b"/>
</dbReference>
<proteinExistence type="predicted"/>
<dbReference type="RefSeq" id="WP_118862142.1">
    <property type="nucleotide sequence ID" value="NZ_QWLV01000001.1"/>
</dbReference>
<dbReference type="EMBL" id="QWLV01000001">
    <property type="protein sequence ID" value="RHW18635.1"/>
    <property type="molecule type" value="Genomic_DNA"/>
</dbReference>
<keyword evidence="3" id="KW-1185">Reference proteome</keyword>
<dbReference type="AlphaFoldDB" id="A0A396S5E7"/>
<dbReference type="Pfam" id="PF09413">
    <property type="entry name" value="DUF2007"/>
    <property type="match status" value="1"/>
</dbReference>
<comment type="caution">
    <text evidence="2">The sequence shown here is derived from an EMBL/GenBank/DDBJ whole genome shotgun (WGS) entry which is preliminary data.</text>
</comment>
<accession>A0A396S5E7</accession>